<dbReference type="EMBL" id="JBFXLR010000005">
    <property type="protein sequence ID" value="KAL2858191.1"/>
    <property type="molecule type" value="Genomic_DNA"/>
</dbReference>
<feature type="signal peptide" evidence="1">
    <location>
        <begin position="1"/>
        <end position="22"/>
    </location>
</feature>
<evidence type="ECO:0000256" key="1">
    <source>
        <dbReference type="SAM" id="SignalP"/>
    </source>
</evidence>
<comment type="caution">
    <text evidence="2">The sequence shown here is derived from an EMBL/GenBank/DDBJ whole genome shotgun (WGS) entry which is preliminary data.</text>
</comment>
<sequence length="166" mass="17295">MHFQTPYALGLLAALGATPALAGQKVVALWAAGTWSVAGGIGGNINSWDSTFALLNEDGESIFQANLIDGYKSCIHVGQDFQLEGACFGGAWYGFQCSGNQIGIPEECEVFGPDGESLAKGNSDDATDYFGLGISESGNCKVQFELADGIECGPNSIGFETHVVDS</sequence>
<dbReference type="GeneID" id="98153965"/>
<gene>
    <name evidence="2" type="ORF">BJX68DRAFT_228118</name>
</gene>
<organism evidence="2 3">
    <name type="scientific">Aspergillus pseudodeflectus</name>
    <dbReference type="NCBI Taxonomy" id="176178"/>
    <lineage>
        <taxon>Eukaryota</taxon>
        <taxon>Fungi</taxon>
        <taxon>Dikarya</taxon>
        <taxon>Ascomycota</taxon>
        <taxon>Pezizomycotina</taxon>
        <taxon>Eurotiomycetes</taxon>
        <taxon>Eurotiomycetidae</taxon>
        <taxon>Eurotiales</taxon>
        <taxon>Aspergillaceae</taxon>
        <taxon>Aspergillus</taxon>
        <taxon>Aspergillus subgen. Nidulantes</taxon>
    </lineage>
</organism>
<keyword evidence="3" id="KW-1185">Reference proteome</keyword>
<reference evidence="2 3" key="1">
    <citation type="submission" date="2024-07" db="EMBL/GenBank/DDBJ databases">
        <title>Section-level genome sequencing and comparative genomics of Aspergillus sections Usti and Cavernicolus.</title>
        <authorList>
            <consortium name="Lawrence Berkeley National Laboratory"/>
            <person name="Nybo J.L."/>
            <person name="Vesth T.C."/>
            <person name="Theobald S."/>
            <person name="Frisvad J.C."/>
            <person name="Larsen T.O."/>
            <person name="Kjaerboelling I."/>
            <person name="Rothschild-Mancinelli K."/>
            <person name="Lyhne E.K."/>
            <person name="Kogle M.E."/>
            <person name="Barry K."/>
            <person name="Clum A."/>
            <person name="Na H."/>
            <person name="Ledsgaard L."/>
            <person name="Lin J."/>
            <person name="Lipzen A."/>
            <person name="Kuo A."/>
            <person name="Riley R."/>
            <person name="Mondo S."/>
            <person name="LaButti K."/>
            <person name="Haridas S."/>
            <person name="Pangalinan J."/>
            <person name="Salamov A.A."/>
            <person name="Simmons B.A."/>
            <person name="Magnuson J.K."/>
            <person name="Chen J."/>
            <person name="Drula E."/>
            <person name="Henrissat B."/>
            <person name="Wiebenga A."/>
            <person name="Lubbers R.J."/>
            <person name="Gomes A.C."/>
            <person name="Macurrencykelacurrency M.R."/>
            <person name="Stajich J."/>
            <person name="Grigoriev I.V."/>
            <person name="Mortensen U.H."/>
            <person name="De vries R.P."/>
            <person name="Baker S.E."/>
            <person name="Andersen M.R."/>
        </authorList>
    </citation>
    <scope>NUCLEOTIDE SEQUENCE [LARGE SCALE GENOMIC DNA]</scope>
    <source>
        <strain evidence="2 3">CBS 756.74</strain>
    </source>
</reference>
<evidence type="ECO:0000313" key="3">
    <source>
        <dbReference type="Proteomes" id="UP001610444"/>
    </source>
</evidence>
<protein>
    <submittedName>
        <fullName evidence="2">Uncharacterized protein</fullName>
    </submittedName>
</protein>
<dbReference type="Proteomes" id="UP001610444">
    <property type="component" value="Unassembled WGS sequence"/>
</dbReference>
<name>A0ABR4L176_9EURO</name>
<evidence type="ECO:0000313" key="2">
    <source>
        <dbReference type="EMBL" id="KAL2858191.1"/>
    </source>
</evidence>
<proteinExistence type="predicted"/>
<feature type="chain" id="PRO_5046933216" evidence="1">
    <location>
        <begin position="23"/>
        <end position="166"/>
    </location>
</feature>
<accession>A0ABR4L176</accession>
<dbReference type="RefSeq" id="XP_070903360.1">
    <property type="nucleotide sequence ID" value="XM_071038801.1"/>
</dbReference>
<keyword evidence="1" id="KW-0732">Signal</keyword>